<dbReference type="EMBL" id="FXTI01000003">
    <property type="protein sequence ID" value="SMO52809.1"/>
    <property type="molecule type" value="Genomic_DNA"/>
</dbReference>
<dbReference type="AlphaFoldDB" id="A0A521C030"/>
<proteinExistence type="predicted"/>
<dbReference type="OrthoDB" id="41445at2"/>
<organism evidence="1 2">
    <name type="scientific">Melghirimyces algeriensis</name>
    <dbReference type="NCBI Taxonomy" id="910412"/>
    <lineage>
        <taxon>Bacteria</taxon>
        <taxon>Bacillati</taxon>
        <taxon>Bacillota</taxon>
        <taxon>Bacilli</taxon>
        <taxon>Bacillales</taxon>
        <taxon>Thermoactinomycetaceae</taxon>
        <taxon>Melghirimyces</taxon>
    </lineage>
</organism>
<protein>
    <submittedName>
        <fullName evidence="1">Uncharacterized protein</fullName>
    </submittedName>
</protein>
<evidence type="ECO:0000313" key="2">
    <source>
        <dbReference type="Proteomes" id="UP000315636"/>
    </source>
</evidence>
<dbReference type="Proteomes" id="UP000315636">
    <property type="component" value="Unassembled WGS sequence"/>
</dbReference>
<name>A0A521C030_9BACL</name>
<gene>
    <name evidence="1" type="ORF">SAMN06264849_10341</name>
</gene>
<keyword evidence="2" id="KW-1185">Reference proteome</keyword>
<reference evidence="1 2" key="1">
    <citation type="submission" date="2017-05" db="EMBL/GenBank/DDBJ databases">
        <authorList>
            <person name="Varghese N."/>
            <person name="Submissions S."/>
        </authorList>
    </citation>
    <scope>NUCLEOTIDE SEQUENCE [LARGE SCALE GENOMIC DNA]</scope>
    <source>
        <strain evidence="1 2">DSM 45474</strain>
    </source>
</reference>
<accession>A0A521C030</accession>
<sequence length="80" mass="9233">MQKDVILKQTVNKWLLNERETELVFPSRFFYILDNSELINSSGAKVDTYAITYNGLNQVQKVKEKLNGTVQNTTSTYDPM</sequence>
<evidence type="ECO:0000313" key="1">
    <source>
        <dbReference type="EMBL" id="SMO52809.1"/>
    </source>
</evidence>